<dbReference type="Gene3D" id="1.10.510.10">
    <property type="entry name" value="Transferase(Phosphotransferase) domain 1"/>
    <property type="match status" value="1"/>
</dbReference>
<comment type="caution">
    <text evidence="2">The sequence shown here is derived from an EMBL/GenBank/DDBJ whole genome shotgun (WGS) entry which is preliminary data.</text>
</comment>
<dbReference type="SUPFAM" id="SSF56112">
    <property type="entry name" value="Protein kinase-like (PK-like)"/>
    <property type="match status" value="1"/>
</dbReference>
<dbReference type="PROSITE" id="PS00109">
    <property type="entry name" value="PROTEIN_KINASE_TYR"/>
    <property type="match status" value="1"/>
</dbReference>
<keyword evidence="3" id="KW-1185">Reference proteome</keyword>
<organism evidence="2 3">
    <name type="scientific">Schizophyllum amplum</name>
    <dbReference type="NCBI Taxonomy" id="97359"/>
    <lineage>
        <taxon>Eukaryota</taxon>
        <taxon>Fungi</taxon>
        <taxon>Dikarya</taxon>
        <taxon>Basidiomycota</taxon>
        <taxon>Agaricomycotina</taxon>
        <taxon>Agaricomycetes</taxon>
        <taxon>Agaricomycetidae</taxon>
        <taxon>Agaricales</taxon>
        <taxon>Schizophyllaceae</taxon>
        <taxon>Schizophyllum</taxon>
    </lineage>
</organism>
<proteinExistence type="predicted"/>
<dbReference type="GO" id="GO:0004672">
    <property type="term" value="F:protein kinase activity"/>
    <property type="evidence" value="ECO:0007669"/>
    <property type="project" value="InterPro"/>
</dbReference>
<dbReference type="InterPro" id="IPR000719">
    <property type="entry name" value="Prot_kinase_dom"/>
</dbReference>
<dbReference type="PROSITE" id="PS50011">
    <property type="entry name" value="PROTEIN_KINASE_DOM"/>
    <property type="match status" value="1"/>
</dbReference>
<accession>A0A550CQP2</accession>
<reference evidence="2 3" key="1">
    <citation type="journal article" date="2019" name="New Phytol.">
        <title>Comparative genomics reveals unique wood-decay strategies and fruiting body development in the Schizophyllaceae.</title>
        <authorList>
            <person name="Almasi E."/>
            <person name="Sahu N."/>
            <person name="Krizsan K."/>
            <person name="Balint B."/>
            <person name="Kovacs G.M."/>
            <person name="Kiss B."/>
            <person name="Cseklye J."/>
            <person name="Drula E."/>
            <person name="Henrissat B."/>
            <person name="Nagy I."/>
            <person name="Chovatia M."/>
            <person name="Adam C."/>
            <person name="LaButti K."/>
            <person name="Lipzen A."/>
            <person name="Riley R."/>
            <person name="Grigoriev I.V."/>
            <person name="Nagy L.G."/>
        </authorList>
    </citation>
    <scope>NUCLEOTIDE SEQUENCE [LARGE SCALE GENOMIC DNA]</scope>
    <source>
        <strain evidence="2 3">NL-1724</strain>
    </source>
</reference>
<evidence type="ECO:0000259" key="1">
    <source>
        <dbReference type="PROSITE" id="PS50011"/>
    </source>
</evidence>
<sequence length="312" mass="35570">MDSPPFIAGNPASISAHRNRMRALRSLYDEKPLTEGMTFDLAIKSPASSSFVDNKRNLPPFSPIYDLNSRFSLCSPLQSGTGFHSQVWLAHSLSLTADHHVPLVFKFIIPSFLKLPTTDLQEIHIIDGMYLHPNDSVAYEVAAYEKLWQFQGSSIPYFYGVHDITMPWGEKAYLLVLEYIIGPPLADLQTAIDSEAEGPATKYYRDYETYHTLFHKALDTVRAAHSKGVYHVDITERNILLDEENDRPVFIDWQNVTIPWAIGPGAEVNPYIVQECQDIQQLLLAFFDSKCHNRRLVKYVKDELPDVYEYLG</sequence>
<dbReference type="InterPro" id="IPR011009">
    <property type="entry name" value="Kinase-like_dom_sf"/>
</dbReference>
<dbReference type="InterPro" id="IPR008266">
    <property type="entry name" value="Tyr_kinase_AS"/>
</dbReference>
<dbReference type="OrthoDB" id="2936423at2759"/>
<dbReference type="AlphaFoldDB" id="A0A550CQP2"/>
<protein>
    <recommendedName>
        <fullName evidence="1">Protein kinase domain-containing protein</fullName>
    </recommendedName>
</protein>
<evidence type="ECO:0000313" key="3">
    <source>
        <dbReference type="Proteomes" id="UP000320762"/>
    </source>
</evidence>
<evidence type="ECO:0000313" key="2">
    <source>
        <dbReference type="EMBL" id="TRM67120.1"/>
    </source>
</evidence>
<dbReference type="Proteomes" id="UP000320762">
    <property type="component" value="Unassembled WGS sequence"/>
</dbReference>
<name>A0A550CQP2_9AGAR</name>
<dbReference type="EMBL" id="VDMD01000003">
    <property type="protein sequence ID" value="TRM67120.1"/>
    <property type="molecule type" value="Genomic_DNA"/>
</dbReference>
<gene>
    <name evidence="2" type="ORF">BD626DRAFT_169382</name>
</gene>
<dbReference type="GO" id="GO:0005524">
    <property type="term" value="F:ATP binding"/>
    <property type="evidence" value="ECO:0007669"/>
    <property type="project" value="InterPro"/>
</dbReference>
<feature type="domain" description="Protein kinase" evidence="1">
    <location>
        <begin position="73"/>
        <end position="312"/>
    </location>
</feature>